<dbReference type="GO" id="GO:0016887">
    <property type="term" value="F:ATP hydrolysis activity"/>
    <property type="evidence" value="ECO:0007669"/>
    <property type="project" value="InterPro"/>
</dbReference>
<dbReference type="CDD" id="cd03255">
    <property type="entry name" value="ABC_MJ0796_LolCDE_FtsE"/>
    <property type="match status" value="1"/>
</dbReference>
<evidence type="ECO:0000313" key="5">
    <source>
        <dbReference type="EMBL" id="MPM68916.1"/>
    </source>
</evidence>
<dbReference type="PANTHER" id="PTHR24220">
    <property type="entry name" value="IMPORT ATP-BINDING PROTEIN"/>
    <property type="match status" value="1"/>
</dbReference>
<keyword evidence="1" id="KW-0813">Transport</keyword>
<evidence type="ECO:0000256" key="3">
    <source>
        <dbReference type="ARBA" id="ARBA00022840"/>
    </source>
</evidence>
<dbReference type="PROSITE" id="PS50893">
    <property type="entry name" value="ABC_TRANSPORTER_2"/>
    <property type="match status" value="1"/>
</dbReference>
<dbReference type="GO" id="GO:0098796">
    <property type="term" value="C:membrane protein complex"/>
    <property type="evidence" value="ECO:0007669"/>
    <property type="project" value="UniProtKB-ARBA"/>
</dbReference>
<dbReference type="AlphaFoldDB" id="A0A645BU63"/>
<dbReference type="GO" id="GO:0005886">
    <property type="term" value="C:plasma membrane"/>
    <property type="evidence" value="ECO:0007669"/>
    <property type="project" value="TreeGrafter"/>
</dbReference>
<dbReference type="SMART" id="SM00382">
    <property type="entry name" value="AAA"/>
    <property type="match status" value="1"/>
</dbReference>
<comment type="caution">
    <text evidence="5">The sequence shown here is derived from an EMBL/GenBank/DDBJ whole genome shotgun (WGS) entry which is preliminary data.</text>
</comment>
<organism evidence="5">
    <name type="scientific">bioreactor metagenome</name>
    <dbReference type="NCBI Taxonomy" id="1076179"/>
    <lineage>
        <taxon>unclassified sequences</taxon>
        <taxon>metagenomes</taxon>
        <taxon>ecological metagenomes</taxon>
    </lineage>
</organism>
<dbReference type="InterPro" id="IPR003439">
    <property type="entry name" value="ABC_transporter-like_ATP-bd"/>
</dbReference>
<dbReference type="PANTHER" id="PTHR24220:SF86">
    <property type="entry name" value="ABC TRANSPORTER ABCH.1"/>
    <property type="match status" value="1"/>
</dbReference>
<proteinExistence type="predicted"/>
<dbReference type="InterPro" id="IPR015854">
    <property type="entry name" value="ABC_transpr_LolD-like"/>
</dbReference>
<dbReference type="InterPro" id="IPR017871">
    <property type="entry name" value="ABC_transporter-like_CS"/>
</dbReference>
<dbReference type="Gene3D" id="3.40.50.300">
    <property type="entry name" value="P-loop containing nucleotide triphosphate hydrolases"/>
    <property type="match status" value="1"/>
</dbReference>
<dbReference type="Pfam" id="PF00005">
    <property type="entry name" value="ABC_tran"/>
    <property type="match status" value="1"/>
</dbReference>
<sequence>MSLSDRPILETINLNKAFYLGEAVYAVNNVNIQVMPGEIAIIVGPSGSGKSTLLSLLGGLDRPISGDILINDQSIVKLNEDQLALMRRKNIGYVFQFFNLIPHLSALENVELPMSIASMSRKEARERARYLLDEVGLTPRAHHRPDQLSGGEQQRVAIARSLANRPAVVLADEPTGNLDSKTRDMVIDLFCRFNKTERQTFVLITHDTSLTQYAHRVITMKDGRINTIEVQNP</sequence>
<evidence type="ECO:0000256" key="2">
    <source>
        <dbReference type="ARBA" id="ARBA00022741"/>
    </source>
</evidence>
<dbReference type="PROSITE" id="PS00211">
    <property type="entry name" value="ABC_TRANSPORTER_1"/>
    <property type="match status" value="1"/>
</dbReference>
<evidence type="ECO:0000256" key="1">
    <source>
        <dbReference type="ARBA" id="ARBA00022448"/>
    </source>
</evidence>
<gene>
    <name evidence="5" type="ORF">SDC9_115851</name>
</gene>
<name>A0A645BU63_9ZZZZ</name>
<keyword evidence="2" id="KW-0547">Nucleotide-binding</keyword>
<dbReference type="GO" id="GO:0005524">
    <property type="term" value="F:ATP binding"/>
    <property type="evidence" value="ECO:0007669"/>
    <property type="project" value="UniProtKB-KW"/>
</dbReference>
<dbReference type="SUPFAM" id="SSF52540">
    <property type="entry name" value="P-loop containing nucleoside triphosphate hydrolases"/>
    <property type="match status" value="1"/>
</dbReference>
<dbReference type="InterPro" id="IPR017911">
    <property type="entry name" value="MacB-like_ATP-bd"/>
</dbReference>
<evidence type="ECO:0000259" key="4">
    <source>
        <dbReference type="PROSITE" id="PS50893"/>
    </source>
</evidence>
<reference evidence="5" key="1">
    <citation type="submission" date="2019-08" db="EMBL/GenBank/DDBJ databases">
        <authorList>
            <person name="Kucharzyk K."/>
            <person name="Murdoch R.W."/>
            <person name="Higgins S."/>
            <person name="Loffler F."/>
        </authorList>
    </citation>
    <scope>NUCLEOTIDE SEQUENCE</scope>
</reference>
<dbReference type="FunFam" id="3.40.50.300:FF:000032">
    <property type="entry name" value="Export ABC transporter ATP-binding protein"/>
    <property type="match status" value="1"/>
</dbReference>
<keyword evidence="3 5" id="KW-0067">ATP-binding</keyword>
<dbReference type="InterPro" id="IPR003593">
    <property type="entry name" value="AAA+_ATPase"/>
</dbReference>
<protein>
    <submittedName>
        <fullName evidence="5">Putative ABC transporter ATP-binding protein</fullName>
    </submittedName>
</protein>
<dbReference type="GO" id="GO:0022857">
    <property type="term" value="F:transmembrane transporter activity"/>
    <property type="evidence" value="ECO:0007669"/>
    <property type="project" value="TreeGrafter"/>
</dbReference>
<dbReference type="InterPro" id="IPR027417">
    <property type="entry name" value="P-loop_NTPase"/>
</dbReference>
<dbReference type="EMBL" id="VSSQ01022538">
    <property type="protein sequence ID" value="MPM68916.1"/>
    <property type="molecule type" value="Genomic_DNA"/>
</dbReference>
<accession>A0A645BU63</accession>
<feature type="domain" description="ABC transporter" evidence="4">
    <location>
        <begin position="9"/>
        <end position="233"/>
    </location>
</feature>